<keyword evidence="2" id="KW-1185">Reference proteome</keyword>
<dbReference type="AlphaFoldDB" id="A0AA41YYX7"/>
<dbReference type="Gene3D" id="6.10.10.120">
    <property type="entry name" value="Antitoxin ParD1-like"/>
    <property type="match status" value="1"/>
</dbReference>
<reference evidence="1" key="1">
    <citation type="submission" date="2022-05" db="EMBL/GenBank/DDBJ databases">
        <authorList>
            <person name="Pankratov T."/>
        </authorList>
    </citation>
    <scope>NUCLEOTIDE SEQUENCE</scope>
    <source>
        <strain evidence="1">BP6-180914</strain>
    </source>
</reference>
<evidence type="ECO:0000313" key="2">
    <source>
        <dbReference type="Proteomes" id="UP001165667"/>
    </source>
</evidence>
<dbReference type="SUPFAM" id="SSF47598">
    <property type="entry name" value="Ribbon-helix-helix"/>
    <property type="match status" value="1"/>
</dbReference>
<accession>A0AA41YYX7</accession>
<gene>
    <name evidence="1" type="ORF">M8523_17700</name>
</gene>
<sequence length="63" mass="7239">MPAKYTLHVVLNERLVRYVRDKVVAGHHPTASDVVRDSLRKLMERDDMQKLHADVSRRADADG</sequence>
<protein>
    <submittedName>
        <fullName evidence="1">Type II toxin-antitoxin system ParD family antitoxin</fullName>
    </submittedName>
</protein>
<dbReference type="Proteomes" id="UP001165667">
    <property type="component" value="Unassembled WGS sequence"/>
</dbReference>
<dbReference type="EMBL" id="JAMOIM010000012">
    <property type="protein sequence ID" value="MCW6509855.1"/>
    <property type="molecule type" value="Genomic_DNA"/>
</dbReference>
<comment type="caution">
    <text evidence="1">The sequence shown here is derived from an EMBL/GenBank/DDBJ whole genome shotgun (WGS) entry which is preliminary data.</text>
</comment>
<dbReference type="InterPro" id="IPR038296">
    <property type="entry name" value="ParD_sf"/>
</dbReference>
<organism evidence="1 2">
    <name type="scientific">Lichenifustis flavocetrariae</name>
    <dbReference type="NCBI Taxonomy" id="2949735"/>
    <lineage>
        <taxon>Bacteria</taxon>
        <taxon>Pseudomonadati</taxon>
        <taxon>Pseudomonadota</taxon>
        <taxon>Alphaproteobacteria</taxon>
        <taxon>Hyphomicrobiales</taxon>
        <taxon>Lichenihabitantaceae</taxon>
        <taxon>Lichenifustis</taxon>
    </lineage>
</organism>
<dbReference type="InterPro" id="IPR010985">
    <property type="entry name" value="Ribbon_hlx_hlx"/>
</dbReference>
<dbReference type="GO" id="GO:0006355">
    <property type="term" value="P:regulation of DNA-templated transcription"/>
    <property type="evidence" value="ECO:0007669"/>
    <property type="project" value="InterPro"/>
</dbReference>
<dbReference type="RefSeq" id="WP_282586229.1">
    <property type="nucleotide sequence ID" value="NZ_JAMOIM010000012.1"/>
</dbReference>
<proteinExistence type="predicted"/>
<evidence type="ECO:0000313" key="1">
    <source>
        <dbReference type="EMBL" id="MCW6509855.1"/>
    </source>
</evidence>
<name>A0AA41YYX7_9HYPH</name>